<dbReference type="Gene3D" id="3.90.25.10">
    <property type="entry name" value="UDP-galactose 4-epimerase, domain 1"/>
    <property type="match status" value="1"/>
</dbReference>
<evidence type="ECO:0000259" key="12">
    <source>
        <dbReference type="Pfam" id="PF01370"/>
    </source>
</evidence>
<evidence type="ECO:0000313" key="14">
    <source>
        <dbReference type="Proteomes" id="UP000199095"/>
    </source>
</evidence>
<dbReference type="OrthoDB" id="9801785at2"/>
<reference evidence="14" key="1">
    <citation type="submission" date="2016-10" db="EMBL/GenBank/DDBJ databases">
        <authorList>
            <person name="Varghese N."/>
            <person name="Submissions S."/>
        </authorList>
    </citation>
    <scope>NUCLEOTIDE SEQUENCE [LARGE SCALE GENOMIC DNA]</scope>
    <source>
        <strain evidence="14">CGMCC 1.3566</strain>
    </source>
</reference>
<dbReference type="EC" id="5.1.3.2" evidence="5 11"/>
<protein>
    <recommendedName>
        <fullName evidence="6 11">UDP-glucose 4-epimerase</fullName>
        <ecNumber evidence="5 11">5.1.3.2</ecNumber>
    </recommendedName>
</protein>
<keyword evidence="14" id="KW-1185">Reference proteome</keyword>
<evidence type="ECO:0000256" key="7">
    <source>
        <dbReference type="ARBA" id="ARBA00023027"/>
    </source>
</evidence>
<comment type="similarity">
    <text evidence="4 11">Belongs to the NAD(P)-dependent epimerase/dehydratase family.</text>
</comment>
<accession>A0A1H9YUJ1</accession>
<evidence type="ECO:0000256" key="11">
    <source>
        <dbReference type="RuleBase" id="RU366046"/>
    </source>
</evidence>
<organism evidence="13 14">
    <name type="scientific">Salinibacillus kushneri</name>
    <dbReference type="NCBI Taxonomy" id="237682"/>
    <lineage>
        <taxon>Bacteria</taxon>
        <taxon>Bacillati</taxon>
        <taxon>Bacillota</taxon>
        <taxon>Bacilli</taxon>
        <taxon>Bacillales</taxon>
        <taxon>Bacillaceae</taxon>
        <taxon>Salinibacillus</taxon>
    </lineage>
</organism>
<gene>
    <name evidence="13" type="ORF">SAMN05421676_101299</name>
</gene>
<name>A0A1H9YUJ1_9BACI</name>
<evidence type="ECO:0000256" key="4">
    <source>
        <dbReference type="ARBA" id="ARBA00007637"/>
    </source>
</evidence>
<dbReference type="PANTHER" id="PTHR43725">
    <property type="entry name" value="UDP-GLUCOSE 4-EPIMERASE"/>
    <property type="match status" value="1"/>
</dbReference>
<evidence type="ECO:0000256" key="1">
    <source>
        <dbReference type="ARBA" id="ARBA00000083"/>
    </source>
</evidence>
<keyword evidence="10 11" id="KW-0119">Carbohydrate metabolism</keyword>
<evidence type="ECO:0000256" key="5">
    <source>
        <dbReference type="ARBA" id="ARBA00013189"/>
    </source>
</evidence>
<dbReference type="UniPathway" id="UPA00214"/>
<dbReference type="EMBL" id="FOHJ01000001">
    <property type="protein sequence ID" value="SES72797.1"/>
    <property type="molecule type" value="Genomic_DNA"/>
</dbReference>
<dbReference type="NCBIfam" id="TIGR01179">
    <property type="entry name" value="galE"/>
    <property type="match status" value="1"/>
</dbReference>
<dbReference type="Proteomes" id="UP000199095">
    <property type="component" value="Unassembled WGS sequence"/>
</dbReference>
<dbReference type="AlphaFoldDB" id="A0A1H9YUJ1"/>
<dbReference type="Gene3D" id="3.40.50.720">
    <property type="entry name" value="NAD(P)-binding Rossmann-like Domain"/>
    <property type="match status" value="1"/>
</dbReference>
<dbReference type="Pfam" id="PF01370">
    <property type="entry name" value="Epimerase"/>
    <property type="match status" value="1"/>
</dbReference>
<comment type="subunit">
    <text evidence="11">Homodimer.</text>
</comment>
<evidence type="ECO:0000256" key="6">
    <source>
        <dbReference type="ARBA" id="ARBA00018569"/>
    </source>
</evidence>
<dbReference type="CDD" id="cd05247">
    <property type="entry name" value="UDP_G4E_1_SDR_e"/>
    <property type="match status" value="1"/>
</dbReference>
<evidence type="ECO:0000256" key="10">
    <source>
        <dbReference type="ARBA" id="ARBA00023277"/>
    </source>
</evidence>
<dbReference type="SUPFAM" id="SSF51735">
    <property type="entry name" value="NAD(P)-binding Rossmann-fold domains"/>
    <property type="match status" value="1"/>
</dbReference>
<dbReference type="PANTHER" id="PTHR43725:SF53">
    <property type="entry name" value="UDP-ARABINOSE 4-EPIMERASE 1"/>
    <property type="match status" value="1"/>
</dbReference>
<dbReference type="GO" id="GO:0003978">
    <property type="term" value="F:UDP-glucose 4-epimerase activity"/>
    <property type="evidence" value="ECO:0007669"/>
    <property type="project" value="UniProtKB-UniRule"/>
</dbReference>
<sequence>MSVLVTGGAGYVGSHTAMELIEKGYEVIIIDNLEKGHEKAVLHEAKFYSGDLRDESFLHHVFEENNIEAVIHFAANSLVGESVEDPLRYYENNVYGSLKLLQTMKKHDVNTIVFSSTAAVYGEPQNIPILESDLTEPTNPYGETKLAVEKMMKWSAHAHGLKYNVLRYFNVAGAHMDGKLGEDHDPETHLIPIILQVALGKREKIYIFGDDYDTPDGTCIRDYIHVTDLADAHILALENLKAGGESGAFNLGSGQGFSVKEVIETAREVTGKDIPAEVAPRRAGDPAKLVASSQKAKELLGWNPRYENLQDMIGSSWNWFQNHPSGYEE</sequence>
<comment type="catalytic activity">
    <reaction evidence="1 11">
        <text>UDP-alpha-D-glucose = UDP-alpha-D-galactose</text>
        <dbReference type="Rhea" id="RHEA:22168"/>
        <dbReference type="ChEBI" id="CHEBI:58885"/>
        <dbReference type="ChEBI" id="CHEBI:66914"/>
        <dbReference type="EC" id="5.1.3.2"/>
    </reaction>
</comment>
<dbReference type="InterPro" id="IPR005886">
    <property type="entry name" value="UDP_G4E"/>
</dbReference>
<evidence type="ECO:0000256" key="9">
    <source>
        <dbReference type="ARBA" id="ARBA00023235"/>
    </source>
</evidence>
<keyword evidence="8" id="KW-0299">Galactose metabolism</keyword>
<evidence type="ECO:0000256" key="3">
    <source>
        <dbReference type="ARBA" id="ARBA00004947"/>
    </source>
</evidence>
<keyword evidence="7 11" id="KW-0520">NAD</keyword>
<feature type="domain" description="NAD-dependent epimerase/dehydratase" evidence="12">
    <location>
        <begin position="3"/>
        <end position="252"/>
    </location>
</feature>
<evidence type="ECO:0000256" key="8">
    <source>
        <dbReference type="ARBA" id="ARBA00023144"/>
    </source>
</evidence>
<dbReference type="GO" id="GO:0033499">
    <property type="term" value="P:galactose catabolic process via UDP-galactose, Leloir pathway"/>
    <property type="evidence" value="ECO:0007669"/>
    <property type="project" value="TreeGrafter"/>
</dbReference>
<evidence type="ECO:0000313" key="13">
    <source>
        <dbReference type="EMBL" id="SES72797.1"/>
    </source>
</evidence>
<evidence type="ECO:0000256" key="2">
    <source>
        <dbReference type="ARBA" id="ARBA00001911"/>
    </source>
</evidence>
<dbReference type="InterPro" id="IPR036291">
    <property type="entry name" value="NAD(P)-bd_dom_sf"/>
</dbReference>
<dbReference type="InterPro" id="IPR001509">
    <property type="entry name" value="Epimerase_deHydtase"/>
</dbReference>
<comment type="cofactor">
    <cofactor evidence="2 11">
        <name>NAD(+)</name>
        <dbReference type="ChEBI" id="CHEBI:57540"/>
    </cofactor>
</comment>
<proteinExistence type="inferred from homology"/>
<dbReference type="STRING" id="237682.SAMN05421676_101299"/>
<comment type="pathway">
    <text evidence="3 11">Carbohydrate metabolism; galactose metabolism.</text>
</comment>
<keyword evidence="9 11" id="KW-0413">Isomerase</keyword>
<dbReference type="RefSeq" id="WP_093131244.1">
    <property type="nucleotide sequence ID" value="NZ_FOHJ01000001.1"/>
</dbReference>